<keyword evidence="2" id="KW-1185">Reference proteome</keyword>
<dbReference type="Proteomes" id="UP000805704">
    <property type="component" value="Chromosome 7"/>
</dbReference>
<gene>
    <name evidence="1" type="ORF">GBF38_006952</name>
</gene>
<accession>A0ACB7EHS8</accession>
<evidence type="ECO:0000313" key="2">
    <source>
        <dbReference type="Proteomes" id="UP000805704"/>
    </source>
</evidence>
<protein>
    <submittedName>
        <fullName evidence="1">Uncharacterized protein</fullName>
    </submittedName>
</protein>
<sequence length="74" mass="8302">MADLWRNTPCVAKLDSWNTESLQLRQCSTKGKGSLKARKHLYLHSATMVTNSCTGTECPGWLFAQNRIADAEEM</sequence>
<proteinExistence type="predicted"/>
<evidence type="ECO:0000313" key="1">
    <source>
        <dbReference type="EMBL" id="KAG8001332.1"/>
    </source>
</evidence>
<name>A0ACB7EHS8_NIBAL</name>
<organism evidence="1 2">
    <name type="scientific">Nibea albiflora</name>
    <name type="common">Yellow drum</name>
    <name type="synonym">Corvina albiflora</name>
    <dbReference type="NCBI Taxonomy" id="240163"/>
    <lineage>
        <taxon>Eukaryota</taxon>
        <taxon>Metazoa</taxon>
        <taxon>Chordata</taxon>
        <taxon>Craniata</taxon>
        <taxon>Vertebrata</taxon>
        <taxon>Euteleostomi</taxon>
        <taxon>Actinopterygii</taxon>
        <taxon>Neopterygii</taxon>
        <taxon>Teleostei</taxon>
        <taxon>Neoteleostei</taxon>
        <taxon>Acanthomorphata</taxon>
        <taxon>Eupercaria</taxon>
        <taxon>Sciaenidae</taxon>
        <taxon>Nibea</taxon>
    </lineage>
</organism>
<reference evidence="1" key="1">
    <citation type="submission" date="2020-04" db="EMBL/GenBank/DDBJ databases">
        <title>A chromosome-scale assembly and high-density genetic map of the yellow drum (Nibea albiflora) genome.</title>
        <authorList>
            <person name="Xu D."/>
            <person name="Zhang W."/>
            <person name="Chen R."/>
            <person name="Tan P."/>
            <person name="Wang L."/>
            <person name="Song H."/>
            <person name="Tian L."/>
            <person name="Zhu Q."/>
            <person name="Wang B."/>
        </authorList>
    </citation>
    <scope>NUCLEOTIDE SEQUENCE</scope>
    <source>
        <strain evidence="1">ZJHYS-2018</strain>
    </source>
</reference>
<dbReference type="EMBL" id="CM024795">
    <property type="protein sequence ID" value="KAG8001332.1"/>
    <property type="molecule type" value="Genomic_DNA"/>
</dbReference>
<comment type="caution">
    <text evidence="1">The sequence shown here is derived from an EMBL/GenBank/DDBJ whole genome shotgun (WGS) entry which is preliminary data.</text>
</comment>